<keyword evidence="2" id="KW-1185">Reference proteome</keyword>
<name>A0AAF0V4L6_SOLVR</name>
<dbReference type="EMBL" id="CP133623">
    <property type="protein sequence ID" value="WMV58192.1"/>
    <property type="molecule type" value="Genomic_DNA"/>
</dbReference>
<reference evidence="1" key="1">
    <citation type="submission" date="2023-08" db="EMBL/GenBank/DDBJ databases">
        <title>A de novo genome assembly of Solanum verrucosum Schlechtendal, a Mexican diploid species geographically isolated from the other diploid A-genome species in potato relatives.</title>
        <authorList>
            <person name="Hosaka K."/>
        </authorList>
    </citation>
    <scope>NUCLEOTIDE SEQUENCE</scope>
    <source>
        <tissue evidence="1">Young leaves</tissue>
    </source>
</reference>
<accession>A0AAF0V4L6</accession>
<dbReference type="AlphaFoldDB" id="A0AAF0V4L6"/>
<proteinExistence type="predicted"/>
<dbReference type="Proteomes" id="UP001234989">
    <property type="component" value="Chromosome 12"/>
</dbReference>
<evidence type="ECO:0000313" key="1">
    <source>
        <dbReference type="EMBL" id="WMV58192.1"/>
    </source>
</evidence>
<protein>
    <submittedName>
        <fullName evidence="1">Uncharacterized protein</fullName>
    </submittedName>
</protein>
<sequence length="139" mass="15860">MQRCSLTDSELLTGSTMRRMPILVTYVCIIRQCRPIGISILNVRMYLRMLESTRQCVAVVVPRPALGQKIIGKDVKLTRRGCDLWTAEGRIENHRKLPFFGCPKLMGEERGEAAMEGERWEKGVLGKENLKRVLPKAEM</sequence>
<gene>
    <name evidence="1" type="ORF">MTR67_051577</name>
</gene>
<evidence type="ECO:0000313" key="2">
    <source>
        <dbReference type="Proteomes" id="UP001234989"/>
    </source>
</evidence>
<organism evidence="1 2">
    <name type="scientific">Solanum verrucosum</name>
    <dbReference type="NCBI Taxonomy" id="315347"/>
    <lineage>
        <taxon>Eukaryota</taxon>
        <taxon>Viridiplantae</taxon>
        <taxon>Streptophyta</taxon>
        <taxon>Embryophyta</taxon>
        <taxon>Tracheophyta</taxon>
        <taxon>Spermatophyta</taxon>
        <taxon>Magnoliopsida</taxon>
        <taxon>eudicotyledons</taxon>
        <taxon>Gunneridae</taxon>
        <taxon>Pentapetalae</taxon>
        <taxon>asterids</taxon>
        <taxon>lamiids</taxon>
        <taxon>Solanales</taxon>
        <taxon>Solanaceae</taxon>
        <taxon>Solanoideae</taxon>
        <taxon>Solaneae</taxon>
        <taxon>Solanum</taxon>
    </lineage>
</organism>